<dbReference type="AlphaFoldDB" id="A0A9P3LMI8"/>
<organism evidence="1 2">
    <name type="scientific">Phanerochaete sordida</name>
    <dbReference type="NCBI Taxonomy" id="48140"/>
    <lineage>
        <taxon>Eukaryota</taxon>
        <taxon>Fungi</taxon>
        <taxon>Dikarya</taxon>
        <taxon>Basidiomycota</taxon>
        <taxon>Agaricomycotina</taxon>
        <taxon>Agaricomycetes</taxon>
        <taxon>Polyporales</taxon>
        <taxon>Phanerochaetaceae</taxon>
        <taxon>Phanerochaete</taxon>
    </lineage>
</organism>
<dbReference type="Gene3D" id="2.60.270.50">
    <property type="match status" value="2"/>
</dbReference>
<name>A0A9P3LMI8_9APHY</name>
<comment type="caution">
    <text evidence="1">The sequence shown here is derived from an EMBL/GenBank/DDBJ whole genome shotgun (WGS) entry which is preliminary data.</text>
</comment>
<protein>
    <submittedName>
        <fullName evidence="1">Uncharacterized protein</fullName>
    </submittedName>
</protein>
<dbReference type="EMBL" id="BPQB01000118">
    <property type="protein sequence ID" value="GJE99744.1"/>
    <property type="molecule type" value="Genomic_DNA"/>
</dbReference>
<keyword evidence="2" id="KW-1185">Reference proteome</keyword>
<reference evidence="1 2" key="1">
    <citation type="submission" date="2021-08" db="EMBL/GenBank/DDBJ databases">
        <title>Draft Genome Sequence of Phanerochaete sordida strain YK-624.</title>
        <authorList>
            <person name="Mori T."/>
            <person name="Dohra H."/>
            <person name="Suzuki T."/>
            <person name="Kawagishi H."/>
            <person name="Hirai H."/>
        </authorList>
    </citation>
    <scope>NUCLEOTIDE SEQUENCE [LARGE SCALE GENOMIC DNA]</scope>
    <source>
        <strain evidence="1 2">YK-624</strain>
    </source>
</reference>
<dbReference type="Proteomes" id="UP000703269">
    <property type="component" value="Unassembled WGS sequence"/>
</dbReference>
<evidence type="ECO:0000313" key="1">
    <source>
        <dbReference type="EMBL" id="GJE99744.1"/>
    </source>
</evidence>
<accession>A0A9P3LMI8</accession>
<gene>
    <name evidence="1" type="ORF">PsYK624_160150</name>
</gene>
<sequence>MADYSTTVTIVNRENAQILDLVYSHADQGSWVIQPRDQVRRGESMTCMLVPGQAGTIGRVGYRTFSGTTIKLDFRCSSAGNSVTVSPNNLIGILKYNPTGSPLLAAIFPVEDSSVINSMPPNSSTISVRNGFGPAATTLTRSSSTAIRGNWVTRPRPEIPVAERDVFRLAADDFFSGTSEGRVTYRLESTGGMLEIYFKCSPDADNVVAVTPAEIVTVQYDRRGDLNATIHGLDERQKRPVDHEDVHA</sequence>
<proteinExistence type="predicted"/>
<evidence type="ECO:0000313" key="2">
    <source>
        <dbReference type="Proteomes" id="UP000703269"/>
    </source>
</evidence>